<evidence type="ECO:0000313" key="1">
    <source>
        <dbReference type="EMBL" id="CAI9172735.1"/>
    </source>
</evidence>
<dbReference type="Proteomes" id="UP001176941">
    <property type="component" value="Chromosome 33"/>
</dbReference>
<reference evidence="1" key="1">
    <citation type="submission" date="2023-04" db="EMBL/GenBank/DDBJ databases">
        <authorList>
            <consortium name="ELIXIR-Norway"/>
        </authorList>
    </citation>
    <scope>NUCLEOTIDE SEQUENCE [LARGE SCALE GENOMIC DNA]</scope>
</reference>
<name>A0ABN8ZG18_RANTA</name>
<organism evidence="1 2">
    <name type="scientific">Rangifer tarandus platyrhynchus</name>
    <name type="common">Svalbard reindeer</name>
    <dbReference type="NCBI Taxonomy" id="3082113"/>
    <lineage>
        <taxon>Eukaryota</taxon>
        <taxon>Metazoa</taxon>
        <taxon>Chordata</taxon>
        <taxon>Craniata</taxon>
        <taxon>Vertebrata</taxon>
        <taxon>Euteleostomi</taxon>
        <taxon>Mammalia</taxon>
        <taxon>Eutheria</taxon>
        <taxon>Laurasiatheria</taxon>
        <taxon>Artiodactyla</taxon>
        <taxon>Ruminantia</taxon>
        <taxon>Pecora</taxon>
        <taxon>Cervidae</taxon>
        <taxon>Odocoileinae</taxon>
        <taxon>Rangifer</taxon>
    </lineage>
</organism>
<keyword evidence="2" id="KW-1185">Reference proteome</keyword>
<dbReference type="EMBL" id="OX459969">
    <property type="protein sequence ID" value="CAI9172735.1"/>
    <property type="molecule type" value="Genomic_DNA"/>
</dbReference>
<gene>
    <name evidence="1" type="ORF">MRATA1EN1_LOCUS21697</name>
</gene>
<accession>A0ABN8ZG18</accession>
<protein>
    <submittedName>
        <fullName evidence="1">Uncharacterized protein</fullName>
    </submittedName>
</protein>
<sequence length="100" mass="11600">MRVDVKFWARCPTHRKLLIKVSGYSDSLMLLIQRPQTPSCEDAHHYRTHHASGEKRGCCFPLTFPLQKLHSLGTSTHLEGPHSEWCFPQLAIQWSPHRLK</sequence>
<proteinExistence type="predicted"/>
<evidence type="ECO:0000313" key="2">
    <source>
        <dbReference type="Proteomes" id="UP001176941"/>
    </source>
</evidence>